<dbReference type="AlphaFoldDB" id="A0AAU7WGZ2"/>
<feature type="domain" description="Carboxylesterase type B" evidence="1">
    <location>
        <begin position="18"/>
        <end position="475"/>
    </location>
</feature>
<organism evidence="2">
    <name type="scientific">Heyndrickxia faecalis</name>
    <dbReference type="NCBI Taxonomy" id="2824910"/>
    <lineage>
        <taxon>Bacteria</taxon>
        <taxon>Bacillati</taxon>
        <taxon>Bacillota</taxon>
        <taxon>Bacilli</taxon>
        <taxon>Bacillales</taxon>
        <taxon>Bacillaceae</taxon>
        <taxon>Heyndrickxia</taxon>
    </lineage>
</organism>
<accession>A0AAU7WGZ2</accession>
<dbReference type="Gene3D" id="3.40.50.1820">
    <property type="entry name" value="alpha/beta hydrolase"/>
    <property type="match status" value="1"/>
</dbReference>
<evidence type="ECO:0000313" key="2">
    <source>
        <dbReference type="EMBL" id="XBX98523.1"/>
    </source>
</evidence>
<dbReference type="InterPro" id="IPR002018">
    <property type="entry name" value="CarbesteraseB"/>
</dbReference>
<dbReference type="EMBL" id="CP158453">
    <property type="protein sequence ID" value="XBX98523.1"/>
    <property type="molecule type" value="Genomic_DNA"/>
</dbReference>
<dbReference type="InterPro" id="IPR029058">
    <property type="entry name" value="AB_hydrolase_fold"/>
</dbReference>
<evidence type="ECO:0000259" key="1">
    <source>
        <dbReference type="Pfam" id="PF00135"/>
    </source>
</evidence>
<dbReference type="Pfam" id="PF00135">
    <property type="entry name" value="COesterase"/>
    <property type="match status" value="1"/>
</dbReference>
<dbReference type="GeneID" id="93258456"/>
<name>A0AAU7WGZ2_9BACI</name>
<dbReference type="PROSITE" id="PS00941">
    <property type="entry name" value="CARBOXYLESTERASE_B_2"/>
    <property type="match status" value="1"/>
</dbReference>
<proteinExistence type="predicted"/>
<gene>
    <name evidence="2" type="ORF">ABR335_02605</name>
</gene>
<reference evidence="2" key="1">
    <citation type="submission" date="2024-06" db="EMBL/GenBank/DDBJ databases">
        <authorList>
            <person name="Huang C.H."/>
            <person name="Ting Y.S."/>
            <person name="Cheng Y.H."/>
        </authorList>
    </citation>
    <scope>NUCLEOTIDE SEQUENCE</scope>
    <source>
        <strain evidence="2">TCI803</strain>
    </source>
</reference>
<protein>
    <submittedName>
        <fullName evidence="2">Carboxylesterase family protein</fullName>
    </submittedName>
</protein>
<dbReference type="SUPFAM" id="SSF53474">
    <property type="entry name" value="alpha/beta-Hydrolases"/>
    <property type="match status" value="1"/>
</dbReference>
<sequence>MIAKTVSSSNMTYIGQEESGVISFKGIPYAKPPVGKRRWKAPEDLDPEPKRIEAFSYGSPCIQPVDENEPSSFGNQSEDCLTLNIWTRELEGAKKPVMVFIHGGGFIGGGSNDPLYDGKNFVKRNDIVLVSINYRVNIFGFLDLEELGGKAYADSKNLGILDQIKALEWINAHIHLFGGDPGNITIFGESCGGASVSLLMTIPKAKGLFLRVIAQSGTVNLVKNEETAKQIGKDFVKLTGARSVEDLLALDADQLRAYCDRLIDLYQYKSEIMFAPAADGKWIPLNPYQEIENGCAAGIDCMIGTTKDEMAYWRLYYPDLDDILEDYLNQQLSIIKKMSGIDAAAAQHRIQAGSAGPYQLANDILFHIPAIKFAEAQSRFASTWMYFFTWPSRIKGLGACHAIDLPFVFHNLKSGEWLTGKEPPVTLADRMQDAWVSFARNGNPAHPAIPAWPAYDPDHRSVMQIDENWRCIRGHVPEILRTKKCTQKVE</sequence>
<dbReference type="InterPro" id="IPR019819">
    <property type="entry name" value="Carboxylesterase_B_CS"/>
</dbReference>
<dbReference type="PANTHER" id="PTHR11559">
    <property type="entry name" value="CARBOXYLESTERASE"/>
    <property type="match status" value="1"/>
</dbReference>
<dbReference type="RefSeq" id="WP_350346495.1">
    <property type="nucleotide sequence ID" value="NZ_CP158453.1"/>
</dbReference>
<dbReference type="InterPro" id="IPR050309">
    <property type="entry name" value="Type-B_Carboxylest/Lipase"/>
</dbReference>